<evidence type="ECO:0000313" key="1">
    <source>
        <dbReference type="EMBL" id="MXR70440.1"/>
    </source>
</evidence>
<dbReference type="Proteomes" id="UP000474778">
    <property type="component" value="Unassembled WGS sequence"/>
</dbReference>
<reference evidence="1 2" key="1">
    <citation type="submission" date="2019-12" db="EMBL/GenBank/DDBJ databases">
        <title>Shewanella insulae sp. nov., isolated from a tidal flat.</title>
        <authorList>
            <person name="Yoon J.-H."/>
        </authorList>
    </citation>
    <scope>NUCLEOTIDE SEQUENCE [LARGE SCALE GENOMIC DNA]</scope>
    <source>
        <strain evidence="1 2">JBTF-M18</strain>
    </source>
</reference>
<dbReference type="AlphaFoldDB" id="A0A6L7I2D5"/>
<evidence type="ECO:0000313" key="2">
    <source>
        <dbReference type="Proteomes" id="UP000474778"/>
    </source>
</evidence>
<dbReference type="RefSeq" id="WP_160798466.1">
    <property type="nucleotide sequence ID" value="NZ_WRPA01000019.1"/>
</dbReference>
<keyword evidence="2" id="KW-1185">Reference proteome</keyword>
<dbReference type="Gene3D" id="1.10.3440.10">
    <property type="entry name" value="Sama2622-like"/>
    <property type="match status" value="1"/>
</dbReference>
<accession>A0A6L7I2D5</accession>
<dbReference type="EMBL" id="WRPA01000019">
    <property type="protein sequence ID" value="MXR70440.1"/>
    <property type="molecule type" value="Genomic_DNA"/>
</dbReference>
<dbReference type="InterPro" id="IPR021422">
    <property type="entry name" value="DUF3069"/>
</dbReference>
<name>A0A6L7I2D5_9GAMM</name>
<dbReference type="InterPro" id="IPR023132">
    <property type="entry name" value="Sama2622-like_sf"/>
</dbReference>
<gene>
    <name evidence="1" type="ORF">GNT65_17415</name>
</gene>
<protein>
    <submittedName>
        <fullName evidence="1">DUF3069 domain-containing protein</fullName>
    </submittedName>
</protein>
<dbReference type="Pfam" id="PF11269">
    <property type="entry name" value="DUF3069"/>
    <property type="match status" value="1"/>
</dbReference>
<sequence>MSKPSQEYQAIAEQAALNVCNTVIPMDKVPANLLEAYANLFNELLSDEEGKFAAAWDALPASAKGLIGQAEFHGFYIANSWLQLSRVAQDISELADSDEAIEEKEYNNIFTRLSEASLKESVKKLKKARTDRALLNSIKAVIAGR</sequence>
<proteinExistence type="predicted"/>
<organism evidence="1 2">
    <name type="scientific">Shewanella insulae</name>
    <dbReference type="NCBI Taxonomy" id="2681496"/>
    <lineage>
        <taxon>Bacteria</taxon>
        <taxon>Pseudomonadati</taxon>
        <taxon>Pseudomonadota</taxon>
        <taxon>Gammaproteobacteria</taxon>
        <taxon>Alteromonadales</taxon>
        <taxon>Shewanellaceae</taxon>
        <taxon>Shewanella</taxon>
    </lineage>
</organism>
<dbReference type="SUPFAM" id="SSF158675">
    <property type="entry name" value="Sama2622-like"/>
    <property type="match status" value="1"/>
</dbReference>
<comment type="caution">
    <text evidence="1">The sequence shown here is derived from an EMBL/GenBank/DDBJ whole genome shotgun (WGS) entry which is preliminary data.</text>
</comment>